<keyword evidence="7" id="KW-0539">Nucleus</keyword>
<evidence type="ECO:0000259" key="10">
    <source>
        <dbReference type="SMART" id="SM00474"/>
    </source>
</evidence>
<gene>
    <name evidence="11" type="ORF">ZOSMA_15G01300</name>
</gene>
<dbReference type="GO" id="GO:0008408">
    <property type="term" value="F:3'-5' exonuclease activity"/>
    <property type="evidence" value="ECO:0000318"/>
    <property type="project" value="GO_Central"/>
</dbReference>
<dbReference type="InterPro" id="IPR012337">
    <property type="entry name" value="RNaseH-like_sf"/>
</dbReference>
<evidence type="ECO:0000256" key="1">
    <source>
        <dbReference type="ARBA" id="ARBA00004123"/>
    </source>
</evidence>
<evidence type="ECO:0000256" key="3">
    <source>
        <dbReference type="ARBA" id="ARBA00022723"/>
    </source>
</evidence>
<dbReference type="AlphaFoldDB" id="A0A0K9PUX2"/>
<dbReference type="SMART" id="SM00474">
    <property type="entry name" value="35EXOc"/>
    <property type="match status" value="1"/>
</dbReference>
<dbReference type="STRING" id="29655.A0A0K9PUX2"/>
<proteinExistence type="predicted"/>
<dbReference type="Gene3D" id="3.30.420.10">
    <property type="entry name" value="Ribonuclease H-like superfamily/Ribonuclease H"/>
    <property type="match status" value="1"/>
</dbReference>
<evidence type="ECO:0000256" key="9">
    <source>
        <dbReference type="ARBA" id="ARBA00042761"/>
    </source>
</evidence>
<keyword evidence="12" id="KW-1185">Reference proteome</keyword>
<name>A0A0K9PUX2_ZOSMR</name>
<dbReference type="CDD" id="cd06141">
    <property type="entry name" value="WRN_exo"/>
    <property type="match status" value="1"/>
</dbReference>
<keyword evidence="4" id="KW-0378">Hydrolase</keyword>
<dbReference type="FunFam" id="3.30.420.10:FF:000114">
    <property type="entry name" value="Werner Syndrome-like exonuclease"/>
    <property type="match status" value="1"/>
</dbReference>
<dbReference type="PANTHER" id="PTHR13620">
    <property type="entry name" value="3-5 EXONUCLEASE"/>
    <property type="match status" value="1"/>
</dbReference>
<accession>A0A0K9PUX2</accession>
<sequence length="310" mass="34766">MELPEWHGPTDDAELDAIERKAFADSAALQLHLSNKSRIHDGVILEQEATEGAKSNQNHIALKDNGCGEFHRLRTRRLPDWSLLKRSCNEHRTKVKYPAIKFGGQIVYSRTALEAEKATNELLRLIKSNTHAHSGNEPFPMGLDIEWKPTFRRGERPRKAAVIQICVSRSHCFVMHIIHSGIPPLLRSLLEDNSFVKVGVGITNDATKMFKDHNINIGALEELSSLANLKLGGTAINWGLGSLTESLTSMELEKPYKIRCGNWEVNVLSKEQLLYAATDAYVSWYLHQILKRIPENSCGDEKPNQANAIA</sequence>
<evidence type="ECO:0000256" key="8">
    <source>
        <dbReference type="ARBA" id="ARBA00040531"/>
    </source>
</evidence>
<dbReference type="InterPro" id="IPR002562">
    <property type="entry name" value="3'-5'_exonuclease_dom"/>
</dbReference>
<evidence type="ECO:0000256" key="7">
    <source>
        <dbReference type="ARBA" id="ARBA00023242"/>
    </source>
</evidence>
<keyword evidence="2" id="KW-0540">Nuclease</keyword>
<evidence type="ECO:0000256" key="2">
    <source>
        <dbReference type="ARBA" id="ARBA00022722"/>
    </source>
</evidence>
<dbReference type="GO" id="GO:0046872">
    <property type="term" value="F:metal ion binding"/>
    <property type="evidence" value="ECO:0007669"/>
    <property type="project" value="UniProtKB-KW"/>
</dbReference>
<evidence type="ECO:0000256" key="6">
    <source>
        <dbReference type="ARBA" id="ARBA00022842"/>
    </source>
</evidence>
<keyword evidence="5 11" id="KW-0269">Exonuclease</keyword>
<dbReference type="InterPro" id="IPR051132">
    <property type="entry name" value="3-5_Exonuclease_domain"/>
</dbReference>
<dbReference type="InterPro" id="IPR036397">
    <property type="entry name" value="RNaseH_sf"/>
</dbReference>
<organism evidence="11 12">
    <name type="scientific">Zostera marina</name>
    <name type="common">Eelgrass</name>
    <dbReference type="NCBI Taxonomy" id="29655"/>
    <lineage>
        <taxon>Eukaryota</taxon>
        <taxon>Viridiplantae</taxon>
        <taxon>Streptophyta</taxon>
        <taxon>Embryophyta</taxon>
        <taxon>Tracheophyta</taxon>
        <taxon>Spermatophyta</taxon>
        <taxon>Magnoliopsida</taxon>
        <taxon>Liliopsida</taxon>
        <taxon>Zosteraceae</taxon>
        <taxon>Zostera</taxon>
    </lineage>
</organism>
<comment type="caution">
    <text evidence="11">The sequence shown here is derived from an EMBL/GenBank/DDBJ whole genome shotgun (WGS) entry which is preliminary data.</text>
</comment>
<dbReference type="GO" id="GO:0006139">
    <property type="term" value="P:nucleobase-containing compound metabolic process"/>
    <property type="evidence" value="ECO:0007669"/>
    <property type="project" value="InterPro"/>
</dbReference>
<evidence type="ECO:0000256" key="5">
    <source>
        <dbReference type="ARBA" id="ARBA00022839"/>
    </source>
</evidence>
<dbReference type="OMA" id="CCYVYQL"/>
<dbReference type="Pfam" id="PF01612">
    <property type="entry name" value="DNA_pol_A_exo1"/>
    <property type="match status" value="1"/>
</dbReference>
<evidence type="ECO:0000313" key="12">
    <source>
        <dbReference type="Proteomes" id="UP000036987"/>
    </source>
</evidence>
<evidence type="ECO:0000256" key="4">
    <source>
        <dbReference type="ARBA" id="ARBA00022801"/>
    </source>
</evidence>
<keyword evidence="3" id="KW-0479">Metal-binding</keyword>
<evidence type="ECO:0000313" key="11">
    <source>
        <dbReference type="EMBL" id="KMZ72791.1"/>
    </source>
</evidence>
<dbReference type="Proteomes" id="UP000036987">
    <property type="component" value="Unassembled WGS sequence"/>
</dbReference>
<dbReference type="EMBL" id="LFYR01000620">
    <property type="protein sequence ID" value="KMZ72791.1"/>
    <property type="molecule type" value="Genomic_DNA"/>
</dbReference>
<dbReference type="OrthoDB" id="1920326at2759"/>
<feature type="domain" description="3'-5' exonuclease" evidence="10">
    <location>
        <begin position="110"/>
        <end position="295"/>
    </location>
</feature>
<protein>
    <recommendedName>
        <fullName evidence="8">3'-5' exonuclease</fullName>
    </recommendedName>
    <alternativeName>
        <fullName evidence="9">Werner Syndrome-like exonuclease</fullName>
    </alternativeName>
</protein>
<dbReference type="SUPFAM" id="SSF53098">
    <property type="entry name" value="Ribonuclease H-like"/>
    <property type="match status" value="1"/>
</dbReference>
<dbReference type="GO" id="GO:0005634">
    <property type="term" value="C:nucleus"/>
    <property type="evidence" value="ECO:0007669"/>
    <property type="project" value="UniProtKB-SubCell"/>
</dbReference>
<dbReference type="PANTHER" id="PTHR13620:SF109">
    <property type="entry name" value="3'-5' EXONUCLEASE"/>
    <property type="match status" value="1"/>
</dbReference>
<dbReference type="GO" id="GO:0003676">
    <property type="term" value="F:nucleic acid binding"/>
    <property type="evidence" value="ECO:0007669"/>
    <property type="project" value="InterPro"/>
</dbReference>
<comment type="subcellular location">
    <subcellularLocation>
        <location evidence="1">Nucleus</location>
    </subcellularLocation>
</comment>
<reference evidence="12" key="1">
    <citation type="journal article" date="2016" name="Nature">
        <title>The genome of the seagrass Zostera marina reveals angiosperm adaptation to the sea.</title>
        <authorList>
            <person name="Olsen J.L."/>
            <person name="Rouze P."/>
            <person name="Verhelst B."/>
            <person name="Lin Y.-C."/>
            <person name="Bayer T."/>
            <person name="Collen J."/>
            <person name="Dattolo E."/>
            <person name="De Paoli E."/>
            <person name="Dittami S."/>
            <person name="Maumus F."/>
            <person name="Michel G."/>
            <person name="Kersting A."/>
            <person name="Lauritano C."/>
            <person name="Lohaus R."/>
            <person name="Toepel M."/>
            <person name="Tonon T."/>
            <person name="Vanneste K."/>
            <person name="Amirebrahimi M."/>
            <person name="Brakel J."/>
            <person name="Bostroem C."/>
            <person name="Chovatia M."/>
            <person name="Grimwood J."/>
            <person name="Jenkins J.W."/>
            <person name="Jueterbock A."/>
            <person name="Mraz A."/>
            <person name="Stam W.T."/>
            <person name="Tice H."/>
            <person name="Bornberg-Bauer E."/>
            <person name="Green P.J."/>
            <person name="Pearson G.A."/>
            <person name="Procaccini G."/>
            <person name="Duarte C.M."/>
            <person name="Schmutz J."/>
            <person name="Reusch T.B.H."/>
            <person name="Van de Peer Y."/>
        </authorList>
    </citation>
    <scope>NUCLEOTIDE SEQUENCE [LARGE SCALE GENOMIC DNA]</scope>
    <source>
        <strain evidence="12">cv. Finnish</strain>
    </source>
</reference>
<keyword evidence="6" id="KW-0460">Magnesium</keyword>